<dbReference type="OrthoDB" id="8957463at2759"/>
<reference evidence="2 3" key="1">
    <citation type="journal article" date="2019" name="Genome Biol. Evol.">
        <title>Whole-Genome Sequencing of the Giant Devil Catfish, Bagarius yarrelli.</title>
        <authorList>
            <person name="Jiang W."/>
            <person name="Lv Y."/>
            <person name="Cheng L."/>
            <person name="Yang K."/>
            <person name="Chao B."/>
            <person name="Wang X."/>
            <person name="Li Y."/>
            <person name="Pan X."/>
            <person name="You X."/>
            <person name="Zhang Y."/>
            <person name="Yang J."/>
            <person name="Li J."/>
            <person name="Zhang X."/>
            <person name="Liu S."/>
            <person name="Sun C."/>
            <person name="Yang J."/>
            <person name="Shi Q."/>
        </authorList>
    </citation>
    <scope>NUCLEOTIDE SEQUENCE [LARGE SCALE GENOMIC DNA]</scope>
    <source>
        <strain evidence="2">JWS20170419001</strain>
        <tissue evidence="2">Muscle</tissue>
    </source>
</reference>
<feature type="compositionally biased region" description="Basic residues" evidence="1">
    <location>
        <begin position="85"/>
        <end position="103"/>
    </location>
</feature>
<name>A0A556TZ01_BAGYA</name>
<feature type="compositionally biased region" description="Basic residues" evidence="1">
    <location>
        <begin position="1"/>
        <end position="12"/>
    </location>
</feature>
<feature type="compositionally biased region" description="Basic and acidic residues" evidence="1">
    <location>
        <begin position="52"/>
        <end position="61"/>
    </location>
</feature>
<dbReference type="Proteomes" id="UP000319801">
    <property type="component" value="Unassembled WGS sequence"/>
</dbReference>
<dbReference type="EMBL" id="VCAZ01000030">
    <property type="protein sequence ID" value="TSL34641.1"/>
    <property type="molecule type" value="Genomic_DNA"/>
</dbReference>
<dbReference type="AlphaFoldDB" id="A0A556TZ01"/>
<gene>
    <name evidence="2" type="ORF">Baya_6854</name>
</gene>
<sequence>MTIGKSSKKQKAPRSPPFLDRASGFYGRLDETETHCRKDGPIIEKQPTTKPVEQEMNRPELLEDQEQCACDFSDGLMEDDGTTLLKRKPSRLSRRWSRKSSRRTKSDKPSLDMDIVNTKTQAAPSVELSLDAHLATEPETESGSRAPEPTLIHFSITEESDDQKLIPDGKERQKEIKEKIKEGDVEKRADIENIKVVKRNSFRNYRKVMDKALRRGWETFVANLYSVTLSPVPSSVSTSSKAEMDRKAALADFRL</sequence>
<protein>
    <submittedName>
        <fullName evidence="2">Uncharacterized protein</fullName>
    </submittedName>
</protein>
<accession>A0A556TZ01</accession>
<evidence type="ECO:0000313" key="2">
    <source>
        <dbReference type="EMBL" id="TSL34641.1"/>
    </source>
</evidence>
<evidence type="ECO:0000256" key="1">
    <source>
        <dbReference type="SAM" id="MobiDB-lite"/>
    </source>
</evidence>
<proteinExistence type="predicted"/>
<feature type="compositionally biased region" description="Basic and acidic residues" evidence="1">
    <location>
        <begin position="28"/>
        <end position="42"/>
    </location>
</feature>
<keyword evidence="3" id="KW-1185">Reference proteome</keyword>
<organism evidence="2 3">
    <name type="scientific">Bagarius yarrelli</name>
    <name type="common">Goonch</name>
    <name type="synonym">Bagrus yarrelli</name>
    <dbReference type="NCBI Taxonomy" id="175774"/>
    <lineage>
        <taxon>Eukaryota</taxon>
        <taxon>Metazoa</taxon>
        <taxon>Chordata</taxon>
        <taxon>Craniata</taxon>
        <taxon>Vertebrata</taxon>
        <taxon>Euteleostomi</taxon>
        <taxon>Actinopterygii</taxon>
        <taxon>Neopterygii</taxon>
        <taxon>Teleostei</taxon>
        <taxon>Ostariophysi</taxon>
        <taxon>Siluriformes</taxon>
        <taxon>Sisoridae</taxon>
        <taxon>Sisorinae</taxon>
        <taxon>Bagarius</taxon>
    </lineage>
</organism>
<comment type="caution">
    <text evidence="2">The sequence shown here is derived from an EMBL/GenBank/DDBJ whole genome shotgun (WGS) entry which is preliminary data.</text>
</comment>
<feature type="region of interest" description="Disordered" evidence="1">
    <location>
        <begin position="1"/>
        <end position="113"/>
    </location>
</feature>
<evidence type="ECO:0000313" key="3">
    <source>
        <dbReference type="Proteomes" id="UP000319801"/>
    </source>
</evidence>